<name>A0A8K0DVX4_9ROSA</name>
<dbReference type="AlphaFoldDB" id="A0A8K0DVX4"/>
<evidence type="ECO:0000256" key="1">
    <source>
        <dbReference type="SAM" id="Phobius"/>
    </source>
</evidence>
<keyword evidence="3" id="KW-1185">Reference proteome</keyword>
<proteinExistence type="predicted"/>
<keyword evidence="1" id="KW-0472">Membrane</keyword>
<gene>
    <name evidence="2" type="ORF">FNV43_RR21259</name>
</gene>
<evidence type="ECO:0000313" key="2">
    <source>
        <dbReference type="EMBL" id="KAF3438497.1"/>
    </source>
</evidence>
<evidence type="ECO:0000313" key="3">
    <source>
        <dbReference type="Proteomes" id="UP000796880"/>
    </source>
</evidence>
<accession>A0A8K0DVX4</accession>
<keyword evidence="1" id="KW-0812">Transmembrane</keyword>
<protein>
    <submittedName>
        <fullName evidence="2">Uncharacterized protein</fullName>
    </submittedName>
</protein>
<feature type="transmembrane region" description="Helical" evidence="1">
    <location>
        <begin position="65"/>
        <end position="91"/>
    </location>
</feature>
<keyword evidence="1" id="KW-1133">Transmembrane helix</keyword>
<organism evidence="2 3">
    <name type="scientific">Rhamnella rubrinervis</name>
    <dbReference type="NCBI Taxonomy" id="2594499"/>
    <lineage>
        <taxon>Eukaryota</taxon>
        <taxon>Viridiplantae</taxon>
        <taxon>Streptophyta</taxon>
        <taxon>Embryophyta</taxon>
        <taxon>Tracheophyta</taxon>
        <taxon>Spermatophyta</taxon>
        <taxon>Magnoliopsida</taxon>
        <taxon>eudicotyledons</taxon>
        <taxon>Gunneridae</taxon>
        <taxon>Pentapetalae</taxon>
        <taxon>rosids</taxon>
        <taxon>fabids</taxon>
        <taxon>Rosales</taxon>
        <taxon>Rhamnaceae</taxon>
        <taxon>rhamnoid group</taxon>
        <taxon>Rhamneae</taxon>
        <taxon>Rhamnella</taxon>
    </lineage>
</organism>
<dbReference type="Proteomes" id="UP000796880">
    <property type="component" value="Unassembled WGS sequence"/>
</dbReference>
<sequence length="94" mass="10574">MGESKRGLRVNVDVNVSYEVPIVLEVYVIAVHFVEEGYTPVDVLIALDNHVPHGGIPVLLDNRHYIVHLIMIVCMLLDLIVVIHLKLVVVLQSR</sequence>
<comment type="caution">
    <text evidence="2">The sequence shown here is derived from an EMBL/GenBank/DDBJ whole genome shotgun (WGS) entry which is preliminary data.</text>
</comment>
<reference evidence="2" key="1">
    <citation type="submission" date="2020-03" db="EMBL/GenBank/DDBJ databases">
        <title>A high-quality chromosome-level genome assembly of a woody plant with both climbing and erect habits, Rhamnella rubrinervis.</title>
        <authorList>
            <person name="Lu Z."/>
            <person name="Yang Y."/>
            <person name="Zhu X."/>
            <person name="Sun Y."/>
        </authorList>
    </citation>
    <scope>NUCLEOTIDE SEQUENCE</scope>
    <source>
        <strain evidence="2">BYM</strain>
        <tissue evidence="2">Leaf</tissue>
    </source>
</reference>
<dbReference type="EMBL" id="VOIH02000009">
    <property type="protein sequence ID" value="KAF3438497.1"/>
    <property type="molecule type" value="Genomic_DNA"/>
</dbReference>